<feature type="compositionally biased region" description="Polar residues" evidence="1">
    <location>
        <begin position="273"/>
        <end position="282"/>
    </location>
</feature>
<name>A0A8H8V6B8_ORBOL</name>
<feature type="compositionally biased region" description="Polar residues" evidence="1">
    <location>
        <begin position="218"/>
        <end position="237"/>
    </location>
</feature>
<accession>A0A8H8V6B8</accession>
<dbReference type="Proteomes" id="UP000614610">
    <property type="component" value="Unassembled WGS sequence"/>
</dbReference>
<evidence type="ECO:0000256" key="1">
    <source>
        <dbReference type="SAM" id="MobiDB-lite"/>
    </source>
</evidence>
<protein>
    <submittedName>
        <fullName evidence="3">Uncharacterized protein</fullName>
    </submittedName>
</protein>
<reference evidence="3" key="1">
    <citation type="submission" date="2019-06" db="EMBL/GenBank/DDBJ databases">
        <authorList>
            <person name="Palmer J.M."/>
        </authorList>
    </citation>
    <scope>NUCLEOTIDE SEQUENCE</scope>
    <source>
        <strain evidence="3">TWF679</strain>
    </source>
</reference>
<feature type="signal peptide" evidence="2">
    <location>
        <begin position="1"/>
        <end position="25"/>
    </location>
</feature>
<organism evidence="3 4">
    <name type="scientific">Orbilia oligospora</name>
    <name type="common">Nematode-trapping fungus</name>
    <name type="synonym">Arthrobotrys oligospora</name>
    <dbReference type="NCBI Taxonomy" id="2813651"/>
    <lineage>
        <taxon>Eukaryota</taxon>
        <taxon>Fungi</taxon>
        <taxon>Dikarya</taxon>
        <taxon>Ascomycota</taxon>
        <taxon>Pezizomycotina</taxon>
        <taxon>Orbiliomycetes</taxon>
        <taxon>Orbiliales</taxon>
        <taxon>Orbiliaceae</taxon>
        <taxon>Orbilia</taxon>
    </lineage>
</organism>
<dbReference type="OrthoDB" id="5373779at2759"/>
<feature type="compositionally biased region" description="Pro residues" evidence="1">
    <location>
        <begin position="484"/>
        <end position="507"/>
    </location>
</feature>
<proteinExistence type="predicted"/>
<keyword evidence="2" id="KW-0732">Signal</keyword>
<evidence type="ECO:0000313" key="4">
    <source>
        <dbReference type="Proteomes" id="UP000614610"/>
    </source>
</evidence>
<dbReference type="EMBL" id="WIWT01000048">
    <property type="protein sequence ID" value="KAF3208201.1"/>
    <property type="molecule type" value="Genomic_DNA"/>
</dbReference>
<feature type="region of interest" description="Disordered" evidence="1">
    <location>
        <begin position="476"/>
        <end position="509"/>
    </location>
</feature>
<feature type="region of interest" description="Disordered" evidence="1">
    <location>
        <begin position="602"/>
        <end position="631"/>
    </location>
</feature>
<feature type="compositionally biased region" description="Basic and acidic residues" evidence="1">
    <location>
        <begin position="615"/>
        <end position="625"/>
    </location>
</feature>
<feature type="region of interest" description="Disordered" evidence="1">
    <location>
        <begin position="272"/>
        <end position="294"/>
    </location>
</feature>
<sequence>MVSPRCHFISFLILLGSQCIQPVKCAPVRDTKGREDAVARSQRGFVLSQTGIRCSIPFDFRKKIPLDDQPHSKLGLPEQDLQTYHSKNVSARILKRLENLKCHTELADCTRGDLNSSLHSCDLKYQYGCLCLGYTQSRQGYENPKLQIQASTQEISIEENQLGVHISDRFHAFNQDEHLLATTSSDIDSICQWYAISIDEKTSQVQANSLKGLHDSSNESPYSPQVTEVSLELPSSSQRHKMKRDISTPSFVNSSTTTTSLRAPAVAGPTIEIANTSRNKTTSPPPPLPEAANNSSTLEARVGGLPSRGGLIATEVYVRCASTDTILSRFTPSFYHQMGLSRFPNWQSEIRVSSREEVIEFLQKKIDDCGACECKTEEDVRGGFWGLVPNRVNVALADVTDRPEECASEEAAKWCQQVLGCYCEEVADLGDKLTAGNRYLLHRIGPGRYLRGTREHVGLSLTNIYGLTDFFEERSNRLPTVDPDGPPPLPPRPVPNPIPPPLPPRPNVPQTFEVVDPQEPEEAPIVLEGPEPPDYHNEMLPDYALLDPGAVIADEAAPPGYVFQDPEAETRRRRSRMWNGFLAGAGALGDRFFGGRARGRFRGGRGGGSGPINLGRRDVKTNARERGKKSPLRSHCGGSLFNEDNRSTILNGIFIRCIL</sequence>
<gene>
    <name evidence="3" type="ORF">TWF679_007841</name>
</gene>
<comment type="caution">
    <text evidence="3">The sequence shown here is derived from an EMBL/GenBank/DDBJ whole genome shotgun (WGS) entry which is preliminary data.</text>
</comment>
<evidence type="ECO:0000256" key="2">
    <source>
        <dbReference type="SAM" id="SignalP"/>
    </source>
</evidence>
<feature type="region of interest" description="Disordered" evidence="1">
    <location>
        <begin position="212"/>
        <end position="259"/>
    </location>
</feature>
<feature type="chain" id="PRO_5034835661" evidence="2">
    <location>
        <begin position="26"/>
        <end position="659"/>
    </location>
</feature>
<evidence type="ECO:0000313" key="3">
    <source>
        <dbReference type="EMBL" id="KAF3208201.1"/>
    </source>
</evidence>
<feature type="compositionally biased region" description="Polar residues" evidence="1">
    <location>
        <begin position="247"/>
        <end position="259"/>
    </location>
</feature>
<dbReference type="AlphaFoldDB" id="A0A8H8V6B8"/>